<organism evidence="1 2">
    <name type="scientific">Hibiscus sabdariffa</name>
    <name type="common">roselle</name>
    <dbReference type="NCBI Taxonomy" id="183260"/>
    <lineage>
        <taxon>Eukaryota</taxon>
        <taxon>Viridiplantae</taxon>
        <taxon>Streptophyta</taxon>
        <taxon>Embryophyta</taxon>
        <taxon>Tracheophyta</taxon>
        <taxon>Spermatophyta</taxon>
        <taxon>Magnoliopsida</taxon>
        <taxon>eudicotyledons</taxon>
        <taxon>Gunneridae</taxon>
        <taxon>Pentapetalae</taxon>
        <taxon>rosids</taxon>
        <taxon>malvids</taxon>
        <taxon>Malvales</taxon>
        <taxon>Malvaceae</taxon>
        <taxon>Malvoideae</taxon>
        <taxon>Hibiscus</taxon>
    </lineage>
</organism>
<dbReference type="Proteomes" id="UP001396334">
    <property type="component" value="Unassembled WGS sequence"/>
</dbReference>
<sequence length="96" mass="10580">MRISPKAHLLSIQNPALTLKAPEVDFSHLMGYTKRTLGILKPGKSSNNVGMAPVWSCNHDILQHLTMVFGIIWLFVWPTNQGVNDGPALVKIGALY</sequence>
<keyword evidence="2" id="KW-1185">Reference proteome</keyword>
<dbReference type="EMBL" id="JBBPBN010000472">
    <property type="protein sequence ID" value="KAK8485888.1"/>
    <property type="molecule type" value="Genomic_DNA"/>
</dbReference>
<reference evidence="1 2" key="1">
    <citation type="journal article" date="2024" name="G3 (Bethesda)">
        <title>Genome assembly of Hibiscus sabdariffa L. provides insights into metabolisms of medicinal natural products.</title>
        <authorList>
            <person name="Kim T."/>
        </authorList>
    </citation>
    <scope>NUCLEOTIDE SEQUENCE [LARGE SCALE GENOMIC DNA]</scope>
    <source>
        <strain evidence="1">TK-2024</strain>
        <tissue evidence="1">Old leaves</tissue>
    </source>
</reference>
<gene>
    <name evidence="1" type="ORF">V6N11_069303</name>
</gene>
<accession>A0ABR1ZZS2</accession>
<comment type="caution">
    <text evidence="1">The sequence shown here is derived from an EMBL/GenBank/DDBJ whole genome shotgun (WGS) entry which is preliminary data.</text>
</comment>
<name>A0ABR1ZZS2_9ROSI</name>
<proteinExistence type="predicted"/>
<protein>
    <submittedName>
        <fullName evidence="1">Uncharacterized protein</fullName>
    </submittedName>
</protein>
<evidence type="ECO:0000313" key="1">
    <source>
        <dbReference type="EMBL" id="KAK8485888.1"/>
    </source>
</evidence>
<evidence type="ECO:0000313" key="2">
    <source>
        <dbReference type="Proteomes" id="UP001396334"/>
    </source>
</evidence>